<evidence type="ECO:0000313" key="3">
    <source>
        <dbReference type="Proteomes" id="UP000230002"/>
    </source>
</evidence>
<feature type="region of interest" description="Disordered" evidence="1">
    <location>
        <begin position="59"/>
        <end position="148"/>
    </location>
</feature>
<dbReference type="OrthoDB" id="2804180at2759"/>
<feature type="compositionally biased region" description="Basic and acidic residues" evidence="1">
    <location>
        <begin position="263"/>
        <end position="283"/>
    </location>
</feature>
<keyword evidence="3" id="KW-1185">Reference proteome</keyword>
<dbReference type="AlphaFoldDB" id="A0A2G8S9A4"/>
<gene>
    <name evidence="2" type="ORF">GSI_07525</name>
</gene>
<name>A0A2G8S9A4_9APHY</name>
<sequence>MPPTTRFPSPPLDLNPVPRPCVLLLLQTPLSHFQPRRAVLCQTELRPFSRWARDRAHPYRAGRAVTPLRSATPSPPARHGTPGPSRSRHSTPGPSRERASTPGPSQPRSVRFPDEPSPSDEGSGNDDDHEITELRAPDADGFIPKPFGEVGRRERGYSLQTILGWDDSIYKRLKKQVNVDISNYLDHTLSESNQPAGLVKNLTKVIAAKHPIVSRFRDAWPIADMIHLRLKYTSGRSRRGLPKTPQGEDYPKDISEALKALERGKAVEHHPEPEVAREVERGTRTPRAVRVREESGGRNGGPSPILMGVNKRAGGKQALGRVEAREEEQNSDSEDDD</sequence>
<protein>
    <submittedName>
        <fullName evidence="2">Uncharacterized protein</fullName>
    </submittedName>
</protein>
<evidence type="ECO:0000313" key="2">
    <source>
        <dbReference type="EMBL" id="PIL30340.1"/>
    </source>
</evidence>
<dbReference type="Proteomes" id="UP000230002">
    <property type="component" value="Unassembled WGS sequence"/>
</dbReference>
<proteinExistence type="predicted"/>
<feature type="region of interest" description="Disordered" evidence="1">
    <location>
        <begin position="263"/>
        <end position="337"/>
    </location>
</feature>
<comment type="caution">
    <text evidence="2">The sequence shown here is derived from an EMBL/GenBank/DDBJ whole genome shotgun (WGS) entry which is preliminary data.</text>
</comment>
<dbReference type="STRING" id="1077348.A0A2G8S9A4"/>
<evidence type="ECO:0000256" key="1">
    <source>
        <dbReference type="SAM" id="MobiDB-lite"/>
    </source>
</evidence>
<organism evidence="2 3">
    <name type="scientific">Ganoderma sinense ZZ0214-1</name>
    <dbReference type="NCBI Taxonomy" id="1077348"/>
    <lineage>
        <taxon>Eukaryota</taxon>
        <taxon>Fungi</taxon>
        <taxon>Dikarya</taxon>
        <taxon>Basidiomycota</taxon>
        <taxon>Agaricomycotina</taxon>
        <taxon>Agaricomycetes</taxon>
        <taxon>Polyporales</taxon>
        <taxon>Polyporaceae</taxon>
        <taxon>Ganoderma</taxon>
    </lineage>
</organism>
<accession>A0A2G8S9A4</accession>
<reference evidence="2 3" key="1">
    <citation type="journal article" date="2015" name="Sci. Rep.">
        <title>Chromosome-level genome map provides insights into diverse defense mechanisms in the medicinal fungus Ganoderma sinense.</title>
        <authorList>
            <person name="Zhu Y."/>
            <person name="Xu J."/>
            <person name="Sun C."/>
            <person name="Zhou S."/>
            <person name="Xu H."/>
            <person name="Nelson D.R."/>
            <person name="Qian J."/>
            <person name="Song J."/>
            <person name="Luo H."/>
            <person name="Xiang L."/>
            <person name="Li Y."/>
            <person name="Xu Z."/>
            <person name="Ji A."/>
            <person name="Wang L."/>
            <person name="Lu S."/>
            <person name="Hayward A."/>
            <person name="Sun W."/>
            <person name="Li X."/>
            <person name="Schwartz D.C."/>
            <person name="Wang Y."/>
            <person name="Chen S."/>
        </authorList>
    </citation>
    <scope>NUCLEOTIDE SEQUENCE [LARGE SCALE GENOMIC DNA]</scope>
    <source>
        <strain evidence="2 3">ZZ0214-1</strain>
    </source>
</reference>
<dbReference type="EMBL" id="AYKW01000015">
    <property type="protein sequence ID" value="PIL30340.1"/>
    <property type="molecule type" value="Genomic_DNA"/>
</dbReference>